<dbReference type="InterPro" id="IPR029058">
    <property type="entry name" value="AB_hydrolase_fold"/>
</dbReference>
<protein>
    <recommendedName>
        <fullName evidence="4">BAAT/Acyl-CoA thioester hydrolase C-terminal domain-containing protein</fullName>
    </recommendedName>
</protein>
<dbReference type="Proteomes" id="UP001207742">
    <property type="component" value="Unassembled WGS sequence"/>
</dbReference>
<dbReference type="Gene3D" id="3.40.50.1820">
    <property type="entry name" value="alpha/beta hydrolase"/>
    <property type="match status" value="1"/>
</dbReference>
<comment type="caution">
    <text evidence="2">The sequence shown here is derived from an EMBL/GenBank/DDBJ whole genome shotgun (WGS) entry which is preliminary data.</text>
</comment>
<reference evidence="2 3" key="1">
    <citation type="submission" date="2022-10" db="EMBL/GenBank/DDBJ databases">
        <title>Chitinophaga nivalis PC15 sp. nov., isolated from Pyeongchang county, South Korea.</title>
        <authorList>
            <person name="Trinh H.N."/>
        </authorList>
    </citation>
    <scope>NUCLEOTIDE SEQUENCE [LARGE SCALE GENOMIC DNA]</scope>
    <source>
        <strain evidence="2 3">PC14</strain>
    </source>
</reference>
<sequence>MKFYIWRVWTGKLVCLLWSCLPGLLPAQTPDTSCYGFRHLRMMYKGDPVEILVKSGKGTEMKVKPLLLFCQGSLPVPLIITYDAGGQRAIYPVFVFNPDSLSAQYHLVIIGKPYIPLVADQKNLTSDLTCSDSTGNFPRQYIARNLLSYYVNRNKAVIRFLRKQSWVSQKELVVAGHSEGSTIAAKLAMETPAVTALIYSGGNPMGRIMTIITRSRQVETDSTQRAAADIRRWEEVVANKQHIGAAEGDSPQTTYEFSIPPIRYLRKLKIPVLVSYGSKDAGAPFNDYWQVETIRQKRKNFTFRTYVGTEHNYFPLKADGSINYDIFNWDRVAADWRKWLIAK</sequence>
<feature type="chain" id="PRO_5047411768" description="BAAT/Acyl-CoA thioester hydrolase C-terminal domain-containing protein" evidence="1">
    <location>
        <begin position="28"/>
        <end position="343"/>
    </location>
</feature>
<dbReference type="PANTHER" id="PTHR43265:SF1">
    <property type="entry name" value="ESTERASE ESTD"/>
    <property type="match status" value="1"/>
</dbReference>
<feature type="signal peptide" evidence="1">
    <location>
        <begin position="1"/>
        <end position="27"/>
    </location>
</feature>
<gene>
    <name evidence="2" type="ORF">OL497_10110</name>
</gene>
<evidence type="ECO:0008006" key="4">
    <source>
        <dbReference type="Google" id="ProtNLM"/>
    </source>
</evidence>
<dbReference type="PANTHER" id="PTHR43265">
    <property type="entry name" value="ESTERASE ESTD"/>
    <property type="match status" value="1"/>
</dbReference>
<dbReference type="RefSeq" id="WP_264729767.1">
    <property type="nucleotide sequence ID" value="NZ_JAPDNR010000001.1"/>
</dbReference>
<keyword evidence="3" id="KW-1185">Reference proteome</keyword>
<proteinExistence type="predicted"/>
<organism evidence="2 3">
    <name type="scientific">Chitinophaga nivalis</name>
    <dbReference type="NCBI Taxonomy" id="2991709"/>
    <lineage>
        <taxon>Bacteria</taxon>
        <taxon>Pseudomonadati</taxon>
        <taxon>Bacteroidota</taxon>
        <taxon>Chitinophagia</taxon>
        <taxon>Chitinophagales</taxon>
        <taxon>Chitinophagaceae</taxon>
        <taxon>Chitinophaga</taxon>
    </lineage>
</organism>
<dbReference type="InterPro" id="IPR053145">
    <property type="entry name" value="AB_hydrolase_Est10"/>
</dbReference>
<dbReference type="SUPFAM" id="SSF53474">
    <property type="entry name" value="alpha/beta-Hydrolases"/>
    <property type="match status" value="1"/>
</dbReference>
<evidence type="ECO:0000313" key="2">
    <source>
        <dbReference type="EMBL" id="MCW3484248.1"/>
    </source>
</evidence>
<evidence type="ECO:0000256" key="1">
    <source>
        <dbReference type="SAM" id="SignalP"/>
    </source>
</evidence>
<name>A0ABT3IJW1_9BACT</name>
<accession>A0ABT3IJW1</accession>
<evidence type="ECO:0000313" key="3">
    <source>
        <dbReference type="Proteomes" id="UP001207742"/>
    </source>
</evidence>
<dbReference type="EMBL" id="JAPDNS010000001">
    <property type="protein sequence ID" value="MCW3484248.1"/>
    <property type="molecule type" value="Genomic_DNA"/>
</dbReference>
<keyword evidence="1" id="KW-0732">Signal</keyword>